<feature type="transmembrane region" description="Helical" evidence="8">
    <location>
        <begin position="127"/>
        <end position="144"/>
    </location>
</feature>
<sequence>MQAGRVRMAGVAGRTAVPAIFASGFHSHLTSVLLEYDFQVAHYSKEIYNGTFTEYLLDSTVPDPGLRCGYAASSLLIESINASEVLLPVMLWVSDKSNSSMMLMLETGVAELGGGVLRPMTTRITRVDYIMPIWLFSVGFTYLAERESSSNMYVEPFTAAVWGCCLVVGVTLALAQWLTSRNVEEREGAFMAVLATWLQQDASAVPSSLSGRWTFTVLSVCSMLVHAYYTSAIVSALMSSGRGGPRTLTQLADSRYAIASDDHDFIRSIMFDVKTNWTDLEYLKKKKVTPKFYQDIKYGVQLVQQGYTAYHAEYHQLYPYLNILSDADICKMQHVDTIPEISSDLQMMSWVTAARKGQYTNLLRIAGAWLQETGHAKRLISRMRIQPPPCRAAMLAERVTFWDVMPLLGLTALAAVASFCLLGLEILVAKWRRHHSYNV</sequence>
<feature type="transmembrane region" description="Helical" evidence="8">
    <location>
        <begin position="404"/>
        <end position="428"/>
    </location>
</feature>
<dbReference type="InterPro" id="IPR052192">
    <property type="entry name" value="Insect_Ionotropic_Sensory_Rcpt"/>
</dbReference>
<dbReference type="PANTHER" id="PTHR42643">
    <property type="entry name" value="IONOTROPIC RECEPTOR 20A-RELATED"/>
    <property type="match status" value="1"/>
</dbReference>
<evidence type="ECO:0000256" key="2">
    <source>
        <dbReference type="ARBA" id="ARBA00022475"/>
    </source>
</evidence>
<evidence type="ECO:0008006" key="11">
    <source>
        <dbReference type="Google" id="ProtNLM"/>
    </source>
</evidence>
<gene>
    <name evidence="9" type="ORF">CHILSU_LOCUS5888</name>
</gene>
<evidence type="ECO:0000256" key="8">
    <source>
        <dbReference type="SAM" id="Phobius"/>
    </source>
</evidence>
<evidence type="ECO:0000256" key="3">
    <source>
        <dbReference type="ARBA" id="ARBA00022692"/>
    </source>
</evidence>
<proteinExistence type="predicted"/>
<dbReference type="PANTHER" id="PTHR42643:SF32">
    <property type="entry name" value="IONOTROPIC RECEPTOR 31A, ISOFORM C-RELATED"/>
    <property type="match status" value="1"/>
</dbReference>
<reference evidence="9" key="1">
    <citation type="submission" date="2021-12" db="EMBL/GenBank/DDBJ databases">
        <authorList>
            <person name="King R."/>
        </authorList>
    </citation>
    <scope>NUCLEOTIDE SEQUENCE</scope>
</reference>
<evidence type="ECO:0000256" key="4">
    <source>
        <dbReference type="ARBA" id="ARBA00022989"/>
    </source>
</evidence>
<keyword evidence="4 8" id="KW-1133">Transmembrane helix</keyword>
<evidence type="ECO:0000256" key="1">
    <source>
        <dbReference type="ARBA" id="ARBA00004651"/>
    </source>
</evidence>
<comment type="subcellular location">
    <subcellularLocation>
        <location evidence="1">Cell membrane</location>
        <topology evidence="1">Multi-pass membrane protein</topology>
    </subcellularLocation>
</comment>
<evidence type="ECO:0000313" key="9">
    <source>
        <dbReference type="EMBL" id="CAH0402642.1"/>
    </source>
</evidence>
<dbReference type="SUPFAM" id="SSF53850">
    <property type="entry name" value="Periplasmic binding protein-like II"/>
    <property type="match status" value="1"/>
</dbReference>
<feature type="transmembrane region" description="Helical" evidence="8">
    <location>
        <begin position="156"/>
        <end position="178"/>
    </location>
</feature>
<keyword evidence="10" id="KW-1185">Reference proteome</keyword>
<keyword evidence="2" id="KW-1003">Cell membrane</keyword>
<evidence type="ECO:0000313" key="10">
    <source>
        <dbReference type="Proteomes" id="UP001153292"/>
    </source>
</evidence>
<evidence type="ECO:0000256" key="5">
    <source>
        <dbReference type="ARBA" id="ARBA00023136"/>
    </source>
</evidence>
<accession>A0ABN8B6N7</accession>
<keyword evidence="5 8" id="KW-0472">Membrane</keyword>
<keyword evidence="7" id="KW-0325">Glycoprotein</keyword>
<evidence type="ECO:0000256" key="7">
    <source>
        <dbReference type="ARBA" id="ARBA00023180"/>
    </source>
</evidence>
<evidence type="ECO:0000256" key="6">
    <source>
        <dbReference type="ARBA" id="ARBA00023170"/>
    </source>
</evidence>
<dbReference type="Gene3D" id="1.10.287.70">
    <property type="match status" value="1"/>
</dbReference>
<organism evidence="9 10">
    <name type="scientific">Chilo suppressalis</name>
    <name type="common">Asiatic rice borer moth</name>
    <dbReference type="NCBI Taxonomy" id="168631"/>
    <lineage>
        <taxon>Eukaryota</taxon>
        <taxon>Metazoa</taxon>
        <taxon>Ecdysozoa</taxon>
        <taxon>Arthropoda</taxon>
        <taxon>Hexapoda</taxon>
        <taxon>Insecta</taxon>
        <taxon>Pterygota</taxon>
        <taxon>Neoptera</taxon>
        <taxon>Endopterygota</taxon>
        <taxon>Lepidoptera</taxon>
        <taxon>Glossata</taxon>
        <taxon>Ditrysia</taxon>
        <taxon>Pyraloidea</taxon>
        <taxon>Crambidae</taxon>
        <taxon>Crambinae</taxon>
        <taxon>Chilo</taxon>
    </lineage>
</organism>
<keyword evidence="3 8" id="KW-0812">Transmembrane</keyword>
<dbReference type="EMBL" id="OU963914">
    <property type="protein sequence ID" value="CAH0402642.1"/>
    <property type="molecule type" value="Genomic_DNA"/>
</dbReference>
<dbReference type="Proteomes" id="UP001153292">
    <property type="component" value="Chromosome 21"/>
</dbReference>
<protein>
    <recommendedName>
        <fullName evidence="11">Ionotropic glutamate receptor C-terminal domain-containing protein</fullName>
    </recommendedName>
</protein>
<keyword evidence="6" id="KW-0675">Receptor</keyword>
<name>A0ABN8B6N7_CHISP</name>